<keyword evidence="6" id="KW-0479">Metal-binding</keyword>
<dbReference type="InterPro" id="IPR050238">
    <property type="entry name" value="DNA_Rep/Repair_Clamp_Loader"/>
</dbReference>
<evidence type="ECO:0000313" key="15">
    <source>
        <dbReference type="Proteomes" id="UP000199584"/>
    </source>
</evidence>
<dbReference type="STRING" id="39060.SAMN05660706_1105"/>
<keyword evidence="15" id="KW-1185">Reference proteome</keyword>
<reference evidence="15" key="1">
    <citation type="submission" date="2016-10" db="EMBL/GenBank/DDBJ databases">
        <authorList>
            <person name="Varghese N."/>
            <person name="Submissions S."/>
        </authorList>
    </citation>
    <scope>NUCLEOTIDE SEQUENCE [LARGE SCALE GENOMIC DNA]</scope>
    <source>
        <strain evidence="15">DSM 3669</strain>
    </source>
</reference>
<keyword evidence="5" id="KW-0235">DNA replication</keyword>
<dbReference type="SUPFAM" id="SSF52540">
    <property type="entry name" value="P-loop containing nucleoside triphosphate hydrolases"/>
    <property type="match status" value="1"/>
</dbReference>
<dbReference type="InterPro" id="IPR027417">
    <property type="entry name" value="P-loop_NTPase"/>
</dbReference>
<dbReference type="SMART" id="SM00382">
    <property type="entry name" value="AAA"/>
    <property type="match status" value="1"/>
</dbReference>
<keyword evidence="9" id="KW-0067">ATP-binding</keyword>
<dbReference type="PANTHER" id="PTHR11669:SF0">
    <property type="entry name" value="PROTEIN STICHEL-LIKE 2"/>
    <property type="match status" value="1"/>
</dbReference>
<evidence type="ECO:0000256" key="8">
    <source>
        <dbReference type="ARBA" id="ARBA00022833"/>
    </source>
</evidence>
<sequence length="631" mass="69308">MSYLALYRQWRPQRLGEIVGQRHVTETLRNALVTGKVSHAYLFCGPRGTGKTSTAKVLARAINCPEQQRGEPCNQCRNCREIQSGATMDVIEIDAASNRGIDEIRELRENIKFFPSRGSKRIYIVDEVHMLTNEAFNALLKTLEEPPGHVVFVLATTEPHKVPLTILSRCQRFDFRPIPGELIAERLEEVADKSDFRVDGAAVRAITRAAGGSLRDALSVLDQALLLSGGAPVTTEMVHSILGTVREDVLSALAAGLAEKRTADVIKMVADIAAEGKDLHLLAGELAEYLRHLLVIMLTPEGAGETAFAAPQEESPLRRFNRNTLVRAIDLLVEAEQSMRRSAHPRVLLELALVRAMDDSGGAVPDNLLARIERLEQALLKGGQTGNNSSSSVQPAPHRSPVDNPRLQVDEKPSQTGNTRGNRRGKRDDRPANDQDLKNESGSPEKPRFEPEPGEPGAGALRLTQAEPDKIRERGEPASITASGGEIAPKAGLKNKEDAQKSGAAEDTARYSVEQIRKWWPDMLDALKKKSPAAYTYLYQAWPAEIKDRCLVLGVPSGDVFLKQMVEDAANRELLAETLHSFTRSTWQVRCGFYDAPPPGWGEKNSQLGSEGAISLFQGEEVPLEEDLDKN</sequence>
<evidence type="ECO:0000256" key="1">
    <source>
        <dbReference type="ARBA" id="ARBA00006360"/>
    </source>
</evidence>
<dbReference type="FunFam" id="3.40.50.300:FF:000014">
    <property type="entry name" value="DNA polymerase III subunit gamma/tau"/>
    <property type="match status" value="1"/>
</dbReference>
<comment type="similarity">
    <text evidence="1">Belongs to the DnaX/STICHEL family.</text>
</comment>
<feature type="domain" description="AAA+ ATPase" evidence="13">
    <location>
        <begin position="37"/>
        <end position="179"/>
    </location>
</feature>
<proteinExistence type="inferred from homology"/>
<dbReference type="GO" id="GO:0009360">
    <property type="term" value="C:DNA polymerase III complex"/>
    <property type="evidence" value="ECO:0007669"/>
    <property type="project" value="InterPro"/>
</dbReference>
<evidence type="ECO:0000256" key="6">
    <source>
        <dbReference type="ARBA" id="ARBA00022723"/>
    </source>
</evidence>
<dbReference type="GO" id="GO:0003887">
    <property type="term" value="F:DNA-directed DNA polymerase activity"/>
    <property type="evidence" value="ECO:0007669"/>
    <property type="project" value="UniProtKB-KW"/>
</dbReference>
<evidence type="ECO:0000256" key="4">
    <source>
        <dbReference type="ARBA" id="ARBA00022695"/>
    </source>
</evidence>
<keyword evidence="3" id="KW-0808">Transferase</keyword>
<evidence type="ECO:0000256" key="10">
    <source>
        <dbReference type="ARBA" id="ARBA00022932"/>
    </source>
</evidence>
<feature type="compositionally biased region" description="Basic and acidic residues" evidence="12">
    <location>
        <begin position="467"/>
        <end position="476"/>
    </location>
</feature>
<dbReference type="InterPro" id="IPR003593">
    <property type="entry name" value="AAA+_ATPase"/>
</dbReference>
<dbReference type="GO" id="GO:0046872">
    <property type="term" value="F:metal ion binding"/>
    <property type="evidence" value="ECO:0007669"/>
    <property type="project" value="UniProtKB-KW"/>
</dbReference>
<evidence type="ECO:0000256" key="12">
    <source>
        <dbReference type="SAM" id="MobiDB-lite"/>
    </source>
</evidence>
<dbReference type="Pfam" id="PF13177">
    <property type="entry name" value="DNA_pol3_delta2"/>
    <property type="match status" value="1"/>
</dbReference>
<dbReference type="InterPro" id="IPR022754">
    <property type="entry name" value="DNA_pol_III_gamma-3"/>
</dbReference>
<evidence type="ECO:0000256" key="7">
    <source>
        <dbReference type="ARBA" id="ARBA00022741"/>
    </source>
</evidence>
<dbReference type="InterPro" id="IPR008921">
    <property type="entry name" value="DNA_pol3_clamp-load_cplx_C"/>
</dbReference>
<dbReference type="NCBIfam" id="NF004046">
    <property type="entry name" value="PRK05563.1"/>
    <property type="match status" value="1"/>
</dbReference>
<gene>
    <name evidence="14" type="ORF">SAMN05660706_1105</name>
</gene>
<keyword evidence="8" id="KW-0862">Zinc</keyword>
<evidence type="ECO:0000313" key="14">
    <source>
        <dbReference type="EMBL" id="SFR04161.1"/>
    </source>
</evidence>
<protein>
    <recommendedName>
        <fullName evidence="2">DNA-directed DNA polymerase</fullName>
        <ecNumber evidence="2">2.7.7.7</ecNumber>
    </recommendedName>
</protein>
<dbReference type="InterPro" id="IPR012763">
    <property type="entry name" value="DNA_pol_III_sug/sutau_N"/>
</dbReference>
<dbReference type="Proteomes" id="UP000199584">
    <property type="component" value="Unassembled WGS sequence"/>
</dbReference>
<dbReference type="PANTHER" id="PTHR11669">
    <property type="entry name" value="REPLICATION FACTOR C / DNA POLYMERASE III GAMMA-TAU SUBUNIT"/>
    <property type="match status" value="1"/>
</dbReference>
<evidence type="ECO:0000256" key="2">
    <source>
        <dbReference type="ARBA" id="ARBA00012417"/>
    </source>
</evidence>
<feature type="region of interest" description="Disordered" evidence="12">
    <location>
        <begin position="382"/>
        <end position="508"/>
    </location>
</feature>
<comment type="catalytic activity">
    <reaction evidence="11">
        <text>DNA(n) + a 2'-deoxyribonucleoside 5'-triphosphate = DNA(n+1) + diphosphate</text>
        <dbReference type="Rhea" id="RHEA:22508"/>
        <dbReference type="Rhea" id="RHEA-COMP:17339"/>
        <dbReference type="Rhea" id="RHEA-COMP:17340"/>
        <dbReference type="ChEBI" id="CHEBI:33019"/>
        <dbReference type="ChEBI" id="CHEBI:61560"/>
        <dbReference type="ChEBI" id="CHEBI:173112"/>
        <dbReference type="EC" id="2.7.7.7"/>
    </reaction>
</comment>
<dbReference type="NCBIfam" id="TIGR02397">
    <property type="entry name" value="dnaX_nterm"/>
    <property type="match status" value="1"/>
</dbReference>
<evidence type="ECO:0000256" key="11">
    <source>
        <dbReference type="ARBA" id="ARBA00049244"/>
    </source>
</evidence>
<dbReference type="PRINTS" id="PR00300">
    <property type="entry name" value="CLPPROTEASEA"/>
</dbReference>
<keyword evidence="4" id="KW-0548">Nucleotidyltransferase</keyword>
<dbReference type="Pfam" id="PF22608">
    <property type="entry name" value="DNAX_ATPase_lid"/>
    <property type="match status" value="1"/>
</dbReference>
<evidence type="ECO:0000256" key="9">
    <source>
        <dbReference type="ARBA" id="ARBA00022840"/>
    </source>
</evidence>
<dbReference type="GO" id="GO:0003677">
    <property type="term" value="F:DNA binding"/>
    <property type="evidence" value="ECO:0007669"/>
    <property type="project" value="InterPro"/>
</dbReference>
<dbReference type="Gene3D" id="1.10.8.60">
    <property type="match status" value="1"/>
</dbReference>
<dbReference type="EMBL" id="FOYM01000010">
    <property type="protein sequence ID" value="SFR04161.1"/>
    <property type="molecule type" value="Genomic_DNA"/>
</dbReference>
<dbReference type="AlphaFoldDB" id="A0A1I6DFM1"/>
<evidence type="ECO:0000256" key="5">
    <source>
        <dbReference type="ARBA" id="ARBA00022705"/>
    </source>
</evidence>
<dbReference type="GO" id="GO:0006261">
    <property type="term" value="P:DNA-templated DNA replication"/>
    <property type="evidence" value="ECO:0007669"/>
    <property type="project" value="TreeGrafter"/>
</dbReference>
<dbReference type="Pfam" id="PF12169">
    <property type="entry name" value="DNA_pol3_gamma3"/>
    <property type="match status" value="1"/>
</dbReference>
<dbReference type="CDD" id="cd18137">
    <property type="entry name" value="HLD_clamp_pol_III_gamma_tau"/>
    <property type="match status" value="1"/>
</dbReference>
<evidence type="ECO:0000259" key="13">
    <source>
        <dbReference type="SMART" id="SM00382"/>
    </source>
</evidence>
<dbReference type="Gene3D" id="1.20.272.10">
    <property type="match status" value="1"/>
</dbReference>
<dbReference type="RefSeq" id="WP_165608229.1">
    <property type="nucleotide sequence ID" value="NZ_FOYM01000010.1"/>
</dbReference>
<dbReference type="SUPFAM" id="SSF48019">
    <property type="entry name" value="post-AAA+ oligomerization domain-like"/>
    <property type="match status" value="1"/>
</dbReference>
<dbReference type="InterPro" id="IPR045085">
    <property type="entry name" value="HLD_clamp_pol_III_gamma_tau"/>
</dbReference>
<keyword evidence="10" id="KW-0239">DNA-directed DNA polymerase</keyword>
<dbReference type="Gene3D" id="3.40.50.300">
    <property type="entry name" value="P-loop containing nucleotide triphosphate hydrolases"/>
    <property type="match status" value="1"/>
</dbReference>
<dbReference type="EC" id="2.7.7.7" evidence="2"/>
<evidence type="ECO:0000256" key="3">
    <source>
        <dbReference type="ARBA" id="ARBA00022679"/>
    </source>
</evidence>
<dbReference type="GO" id="GO:0005524">
    <property type="term" value="F:ATP binding"/>
    <property type="evidence" value="ECO:0007669"/>
    <property type="project" value="UniProtKB-KW"/>
</dbReference>
<organism evidence="14 15">
    <name type="scientific">Desulfoscipio geothermicus DSM 3669</name>
    <dbReference type="NCBI Taxonomy" id="1121426"/>
    <lineage>
        <taxon>Bacteria</taxon>
        <taxon>Bacillati</taxon>
        <taxon>Bacillota</taxon>
        <taxon>Clostridia</taxon>
        <taxon>Eubacteriales</taxon>
        <taxon>Desulfallaceae</taxon>
        <taxon>Desulfoscipio</taxon>
    </lineage>
</organism>
<accession>A0A1I6DFM1</accession>
<name>A0A1I6DFM1_9FIRM</name>
<keyword evidence="7" id="KW-0547">Nucleotide-binding</keyword>
<feature type="compositionally biased region" description="Basic and acidic residues" evidence="12">
    <location>
        <begin position="426"/>
        <end position="451"/>
    </location>
</feature>
<dbReference type="CDD" id="cd00009">
    <property type="entry name" value="AAA"/>
    <property type="match status" value="1"/>
</dbReference>
<dbReference type="InterPro" id="IPR001270">
    <property type="entry name" value="ClpA/B"/>
</dbReference>